<dbReference type="GO" id="GO:0008757">
    <property type="term" value="F:S-adenosylmethionine-dependent methyltransferase activity"/>
    <property type="evidence" value="ECO:0007669"/>
    <property type="project" value="InterPro"/>
</dbReference>
<dbReference type="AlphaFoldDB" id="A0AA40HQ96"/>
<organism evidence="16 17">
    <name type="scientific">Cnephaeus nilssonii</name>
    <name type="common">Northern bat</name>
    <name type="synonym">Eptesicus nilssonii</name>
    <dbReference type="NCBI Taxonomy" id="3371016"/>
    <lineage>
        <taxon>Eukaryota</taxon>
        <taxon>Metazoa</taxon>
        <taxon>Chordata</taxon>
        <taxon>Craniata</taxon>
        <taxon>Vertebrata</taxon>
        <taxon>Euteleostomi</taxon>
        <taxon>Mammalia</taxon>
        <taxon>Eutheria</taxon>
        <taxon>Laurasiatheria</taxon>
        <taxon>Chiroptera</taxon>
        <taxon>Yangochiroptera</taxon>
        <taxon>Vespertilionidae</taxon>
        <taxon>Cnephaeus</taxon>
    </lineage>
</organism>
<evidence type="ECO:0000256" key="1">
    <source>
        <dbReference type="ARBA" id="ARBA00004173"/>
    </source>
</evidence>
<evidence type="ECO:0000256" key="9">
    <source>
        <dbReference type="ARBA" id="ARBA00052621"/>
    </source>
</evidence>
<dbReference type="InterPro" id="IPR051419">
    <property type="entry name" value="Lys/N-term_MeTrsfase_sf"/>
</dbReference>
<dbReference type="GO" id="GO:0032259">
    <property type="term" value="P:methylation"/>
    <property type="evidence" value="ECO:0007669"/>
    <property type="project" value="UniProtKB-KW"/>
</dbReference>
<evidence type="ECO:0000259" key="15">
    <source>
        <dbReference type="Pfam" id="PF08241"/>
    </source>
</evidence>
<comment type="caution">
    <text evidence="16">The sequence shown here is derived from an EMBL/GenBank/DDBJ whole genome shotgun (WGS) entry which is preliminary data.</text>
</comment>
<evidence type="ECO:0000256" key="14">
    <source>
        <dbReference type="SAM" id="MobiDB-lite"/>
    </source>
</evidence>
<dbReference type="GO" id="GO:0005739">
    <property type="term" value="C:mitochondrion"/>
    <property type="evidence" value="ECO:0007669"/>
    <property type="project" value="UniProtKB-SubCell"/>
</dbReference>
<accession>A0AA40HQ96</accession>
<sequence>MAEQLCRLRVHVSAGRRVRLGPAPRSSESQSQPGGGAWCYIRELSGLLCLSRDRYRGEGSGPLGVMSSVPAVSSPQVLSSSAGTRLSEKQGRTSVPPPAPSRGAHASSSRFRSEAATGSGPVISPPFPLPVATNKGQGRSYRLGLCGEFGRLGRRFWMAALRRTLQVATLAAGTRRALAGSLAGSCLADRGLWDKLHAQRRPGRVPTFDWFFGYEEAQGLLLPLLRAAQAACPLRVLDVGCGTSSLSVGLYAKCPHPVDVLGVDFSPVAVAHMNSILAGGPGQTPLSPGHPASRLRFLQADAQNLEPLASGSFQLVLDKGTWDAVARGGLPGAHQLLSECLRVLSPQGTLIQFSDEDPDVRLPCLEQGSPGCSVTVQEMGPFKGITYFAYLVQGSH</sequence>
<dbReference type="Proteomes" id="UP001177744">
    <property type="component" value="Unassembled WGS sequence"/>
</dbReference>
<evidence type="ECO:0000256" key="13">
    <source>
        <dbReference type="ARBA" id="ARBA00083084"/>
    </source>
</evidence>
<reference evidence="16" key="1">
    <citation type="submission" date="2023-06" db="EMBL/GenBank/DDBJ databases">
        <title>Reference genome for the Northern bat (Eptesicus nilssonii), a most northern bat species.</title>
        <authorList>
            <person name="Laine V.N."/>
            <person name="Pulliainen A.T."/>
            <person name="Lilley T.M."/>
        </authorList>
    </citation>
    <scope>NUCLEOTIDE SEQUENCE</scope>
    <source>
        <strain evidence="16">BLF_Eptnil</strain>
        <tissue evidence="16">Kidney</tissue>
    </source>
</reference>
<evidence type="ECO:0000256" key="5">
    <source>
        <dbReference type="ARBA" id="ARBA00022691"/>
    </source>
</evidence>
<feature type="domain" description="Methyltransferase type 11" evidence="15">
    <location>
        <begin position="237"/>
        <end position="351"/>
    </location>
</feature>
<evidence type="ECO:0000256" key="10">
    <source>
        <dbReference type="ARBA" id="ARBA00052681"/>
    </source>
</evidence>
<keyword evidence="17" id="KW-1185">Reference proteome</keyword>
<dbReference type="Pfam" id="PF08241">
    <property type="entry name" value="Methyltransf_11"/>
    <property type="match status" value="1"/>
</dbReference>
<evidence type="ECO:0000313" key="16">
    <source>
        <dbReference type="EMBL" id="KAK1335454.1"/>
    </source>
</evidence>
<gene>
    <name evidence="16" type="ORF">QTO34_003240</name>
</gene>
<comment type="catalytic activity">
    <reaction evidence="9">
        <text>N(6),N(6)-dimethyl-L-lysyl-[citrate synthase] + S-adenosyl-L-methionine = N(6),N(6),N(6)-trimethyl-L-lysyl-[citrate synthase] + S-adenosyl-L-homocysteine + H(+)</text>
        <dbReference type="Rhea" id="RHEA:55552"/>
        <dbReference type="Rhea" id="RHEA-COMP:14214"/>
        <dbReference type="Rhea" id="RHEA-COMP:14215"/>
        <dbReference type="ChEBI" id="CHEBI:15378"/>
        <dbReference type="ChEBI" id="CHEBI:57856"/>
        <dbReference type="ChEBI" id="CHEBI:59789"/>
        <dbReference type="ChEBI" id="CHEBI:61961"/>
        <dbReference type="ChEBI" id="CHEBI:61976"/>
    </reaction>
</comment>
<dbReference type="EMBL" id="JAULJE010000013">
    <property type="protein sequence ID" value="KAK1335454.1"/>
    <property type="molecule type" value="Genomic_DNA"/>
</dbReference>
<comment type="similarity">
    <text evidence="2">Belongs to the methyltransferase superfamily.</text>
</comment>
<dbReference type="InterPro" id="IPR013216">
    <property type="entry name" value="Methyltransf_11"/>
</dbReference>
<keyword evidence="5" id="KW-0949">S-adenosyl-L-methionine</keyword>
<evidence type="ECO:0000313" key="17">
    <source>
        <dbReference type="Proteomes" id="UP001177744"/>
    </source>
</evidence>
<dbReference type="SUPFAM" id="SSF53335">
    <property type="entry name" value="S-adenosyl-L-methionine-dependent methyltransferases"/>
    <property type="match status" value="1"/>
</dbReference>
<comment type="subcellular location">
    <subcellularLocation>
        <location evidence="1">Mitochondrion</location>
    </subcellularLocation>
</comment>
<evidence type="ECO:0000256" key="3">
    <source>
        <dbReference type="ARBA" id="ARBA00022603"/>
    </source>
</evidence>
<dbReference type="Gene3D" id="3.40.50.150">
    <property type="entry name" value="Vaccinia Virus protein VP39"/>
    <property type="match status" value="1"/>
</dbReference>
<evidence type="ECO:0000256" key="2">
    <source>
        <dbReference type="ARBA" id="ARBA00008361"/>
    </source>
</evidence>
<feature type="compositionally biased region" description="Polar residues" evidence="14">
    <location>
        <begin position="74"/>
        <end position="84"/>
    </location>
</feature>
<dbReference type="PANTHER" id="PTHR12176">
    <property type="entry name" value="SAM-DEPENDENT METHYLTRANSFERASE SUPERFAMILY PROTEIN"/>
    <property type="match status" value="1"/>
</dbReference>
<comment type="function">
    <text evidence="11">Protein-lysine methyltransferase that selectively trimethylates citrate synthase (CS) in mitochondria. Seems to conduct trimethylation in a highly distributive manner rather than in a processive manner, and thus introduces a single methyl group per binding event.</text>
</comment>
<keyword evidence="7" id="KW-0496">Mitochondrion</keyword>
<dbReference type="PANTHER" id="PTHR12176:SF83">
    <property type="entry name" value="CITRATE SYNTHASE-LYSINE N-METHYLTRANSFERASE CSKMT, MITOCHONDRIAL"/>
    <property type="match status" value="1"/>
</dbReference>
<name>A0AA40HQ96_CNENI</name>
<evidence type="ECO:0000256" key="12">
    <source>
        <dbReference type="ARBA" id="ARBA00068729"/>
    </source>
</evidence>
<evidence type="ECO:0000256" key="6">
    <source>
        <dbReference type="ARBA" id="ARBA00022946"/>
    </source>
</evidence>
<dbReference type="CDD" id="cd02440">
    <property type="entry name" value="AdoMet_MTases"/>
    <property type="match status" value="1"/>
</dbReference>
<proteinExistence type="inferred from homology"/>
<keyword evidence="6" id="KW-0809">Transit peptide</keyword>
<feature type="region of interest" description="Disordered" evidence="14">
    <location>
        <begin position="74"/>
        <end position="128"/>
    </location>
</feature>
<dbReference type="InterPro" id="IPR029063">
    <property type="entry name" value="SAM-dependent_MTases_sf"/>
</dbReference>
<comment type="catalytic activity">
    <reaction evidence="10">
        <text>N(6)-methyl-L-lysyl-[citrate synthase] + S-adenosyl-L-methionine = N(6),N(6)-dimethyl-L-lysyl-[citrate synthase] + S-adenosyl-L-homocysteine + H(+)</text>
        <dbReference type="Rhea" id="RHEA:55548"/>
        <dbReference type="Rhea" id="RHEA-COMP:14213"/>
        <dbReference type="Rhea" id="RHEA-COMP:14214"/>
        <dbReference type="ChEBI" id="CHEBI:15378"/>
        <dbReference type="ChEBI" id="CHEBI:57856"/>
        <dbReference type="ChEBI" id="CHEBI:59789"/>
        <dbReference type="ChEBI" id="CHEBI:61929"/>
        <dbReference type="ChEBI" id="CHEBI:61976"/>
    </reaction>
</comment>
<keyword evidence="4" id="KW-0808">Transferase</keyword>
<comment type="catalytic activity">
    <reaction evidence="8">
        <text>L-lysyl-[citrate synthase] + S-adenosyl-L-methionine = N(6)-methyl-L-lysyl-[citrate synthase] + S-adenosyl-L-homocysteine + H(+)</text>
        <dbReference type="Rhea" id="RHEA:55544"/>
        <dbReference type="Rhea" id="RHEA-COMP:14212"/>
        <dbReference type="Rhea" id="RHEA-COMP:14213"/>
        <dbReference type="ChEBI" id="CHEBI:15378"/>
        <dbReference type="ChEBI" id="CHEBI:29969"/>
        <dbReference type="ChEBI" id="CHEBI:57856"/>
        <dbReference type="ChEBI" id="CHEBI:59789"/>
        <dbReference type="ChEBI" id="CHEBI:61929"/>
    </reaction>
</comment>
<evidence type="ECO:0000256" key="8">
    <source>
        <dbReference type="ARBA" id="ARBA00051191"/>
    </source>
</evidence>
<evidence type="ECO:0000256" key="11">
    <source>
        <dbReference type="ARBA" id="ARBA00058794"/>
    </source>
</evidence>
<dbReference type="FunFam" id="3.40.50.150:FF:000200">
    <property type="entry name" value="Citrate synthase lysine methyltransferase"/>
    <property type="match status" value="1"/>
</dbReference>
<evidence type="ECO:0000256" key="7">
    <source>
        <dbReference type="ARBA" id="ARBA00023128"/>
    </source>
</evidence>
<evidence type="ECO:0000256" key="4">
    <source>
        <dbReference type="ARBA" id="ARBA00022679"/>
    </source>
</evidence>
<keyword evidence="3" id="KW-0489">Methyltransferase</keyword>
<protein>
    <recommendedName>
        <fullName evidence="12">Citrate synthase-lysine N-methyltransferase CSKMT, mitochondrial</fullName>
    </recommendedName>
    <alternativeName>
        <fullName evidence="13">Methyltransferase-like protein 12, mitochondrial</fullName>
    </alternativeName>
</protein>